<dbReference type="Proteomes" id="UP000240883">
    <property type="component" value="Unassembled WGS sequence"/>
</dbReference>
<feature type="transmembrane region" description="Helical" evidence="1">
    <location>
        <begin position="441"/>
        <end position="463"/>
    </location>
</feature>
<dbReference type="EMBL" id="KZ678141">
    <property type="protein sequence ID" value="PSN62393.1"/>
    <property type="molecule type" value="Genomic_DNA"/>
</dbReference>
<proteinExistence type="predicted"/>
<organism evidence="2 3">
    <name type="scientific">Corynespora cassiicola Philippines</name>
    <dbReference type="NCBI Taxonomy" id="1448308"/>
    <lineage>
        <taxon>Eukaryota</taxon>
        <taxon>Fungi</taxon>
        <taxon>Dikarya</taxon>
        <taxon>Ascomycota</taxon>
        <taxon>Pezizomycotina</taxon>
        <taxon>Dothideomycetes</taxon>
        <taxon>Pleosporomycetidae</taxon>
        <taxon>Pleosporales</taxon>
        <taxon>Corynesporascaceae</taxon>
        <taxon>Corynespora</taxon>
    </lineage>
</organism>
<reference evidence="2 3" key="1">
    <citation type="journal article" date="2018" name="Front. Microbiol.">
        <title>Genome-Wide Analysis of Corynespora cassiicola Leaf Fall Disease Putative Effectors.</title>
        <authorList>
            <person name="Lopez D."/>
            <person name="Ribeiro S."/>
            <person name="Label P."/>
            <person name="Fumanal B."/>
            <person name="Venisse J.S."/>
            <person name="Kohler A."/>
            <person name="de Oliveira R.R."/>
            <person name="Labutti K."/>
            <person name="Lipzen A."/>
            <person name="Lail K."/>
            <person name="Bauer D."/>
            <person name="Ohm R.A."/>
            <person name="Barry K.W."/>
            <person name="Spatafora J."/>
            <person name="Grigoriev I.V."/>
            <person name="Martin F.M."/>
            <person name="Pujade-Renaud V."/>
        </authorList>
    </citation>
    <scope>NUCLEOTIDE SEQUENCE [LARGE SCALE GENOMIC DNA]</scope>
    <source>
        <strain evidence="2 3">Philippines</strain>
    </source>
</reference>
<feature type="transmembrane region" description="Helical" evidence="1">
    <location>
        <begin position="320"/>
        <end position="340"/>
    </location>
</feature>
<keyword evidence="1" id="KW-1133">Transmembrane helix</keyword>
<keyword evidence="3" id="KW-1185">Reference proteome</keyword>
<keyword evidence="1" id="KW-0812">Transmembrane</keyword>
<feature type="transmembrane region" description="Helical" evidence="1">
    <location>
        <begin position="408"/>
        <end position="429"/>
    </location>
</feature>
<dbReference type="STRING" id="1448308.A0A2T2NAE8"/>
<protein>
    <submittedName>
        <fullName evidence="2">Uncharacterized protein</fullName>
    </submittedName>
</protein>
<gene>
    <name evidence="2" type="ORF">BS50DRAFT_638039</name>
</gene>
<feature type="transmembrane region" description="Helical" evidence="1">
    <location>
        <begin position="475"/>
        <end position="496"/>
    </location>
</feature>
<evidence type="ECO:0000313" key="2">
    <source>
        <dbReference type="EMBL" id="PSN62393.1"/>
    </source>
</evidence>
<feature type="transmembrane region" description="Helical" evidence="1">
    <location>
        <begin position="289"/>
        <end position="313"/>
    </location>
</feature>
<evidence type="ECO:0000313" key="3">
    <source>
        <dbReference type="Proteomes" id="UP000240883"/>
    </source>
</evidence>
<sequence>MAINTSALIFCDNIGIEADLRNCCTLDDQSSPACRQIFADDSTVFTQGCNGTCVEYCRKRRYLYSSLREDLAIVGNGQAPVRHHNTCSNVPQLSRLLSQGALSPEISTKVQKFIPQEITEVEKRDITFALTDCLTATCEHARNRSICGYKCSGVNLIGNDNFPNLQGMNECINALCTGDYDSLPFADDDIVGIGVFSSYILQCVLVVLFCFVFIFHDRTRTKKSKHQNHDAYGPVDQKDEEKGKKEDVKSHREIFAEVLEQLHLAQCFFSGSLQIASLCQGIFSSTDLLFTFLLIPLATNGALPVVFTYFLLFRWNRADLGITIHTILCWLLSTIVYWTLYEHLIPFNHDLKRDNLRYRAYQQFFFKLSAIQACGDYSALAVCPGSTFNVGRDAISSSSRNLRVLTPIIWSFATFCFAILLAVQLIPKIRSFGNKILHNPVIYWLFILCFLAGMGIQLSLLSIGTSLKMMDPMDWSFGQIVAVIVWIPIVWQWAYVEFTARWPGETSQSEEGQMQ</sequence>
<accession>A0A2T2NAE8</accession>
<keyword evidence="1" id="KW-0472">Membrane</keyword>
<name>A0A2T2NAE8_CORCC</name>
<feature type="transmembrane region" description="Helical" evidence="1">
    <location>
        <begin position="190"/>
        <end position="215"/>
    </location>
</feature>
<evidence type="ECO:0000256" key="1">
    <source>
        <dbReference type="SAM" id="Phobius"/>
    </source>
</evidence>
<dbReference type="AlphaFoldDB" id="A0A2T2NAE8"/>
<dbReference type="OrthoDB" id="4582561at2759"/>